<evidence type="ECO:0000313" key="3">
    <source>
        <dbReference type="Proteomes" id="UP000287166"/>
    </source>
</evidence>
<feature type="region of interest" description="Disordered" evidence="1">
    <location>
        <begin position="251"/>
        <end position="278"/>
    </location>
</feature>
<dbReference type="GeneID" id="38776541"/>
<dbReference type="Proteomes" id="UP000287166">
    <property type="component" value="Unassembled WGS sequence"/>
</dbReference>
<feature type="region of interest" description="Disordered" evidence="1">
    <location>
        <begin position="672"/>
        <end position="913"/>
    </location>
</feature>
<gene>
    <name evidence="2" type="ORF">SCP_0208240</name>
</gene>
<keyword evidence="3" id="KW-1185">Reference proteome</keyword>
<evidence type="ECO:0000313" key="2">
    <source>
        <dbReference type="EMBL" id="GBE79624.1"/>
    </source>
</evidence>
<reference evidence="2 3" key="1">
    <citation type="journal article" date="2018" name="Sci. Rep.">
        <title>Genome sequence of the cauliflower mushroom Sparassis crispa (Hanabiratake) and its association with beneficial usage.</title>
        <authorList>
            <person name="Kiyama R."/>
            <person name="Furutani Y."/>
            <person name="Kawaguchi K."/>
            <person name="Nakanishi T."/>
        </authorList>
    </citation>
    <scope>NUCLEOTIDE SEQUENCE [LARGE SCALE GENOMIC DNA]</scope>
</reference>
<dbReference type="InParanoid" id="A0A401GBS4"/>
<comment type="caution">
    <text evidence="2">The sequence shown here is derived from an EMBL/GenBank/DDBJ whole genome shotgun (WGS) entry which is preliminary data.</text>
</comment>
<feature type="compositionally biased region" description="Basic and acidic residues" evidence="1">
    <location>
        <begin position="672"/>
        <end position="688"/>
    </location>
</feature>
<feature type="compositionally biased region" description="Acidic residues" evidence="1">
    <location>
        <begin position="748"/>
        <end position="757"/>
    </location>
</feature>
<evidence type="ECO:0000256" key="1">
    <source>
        <dbReference type="SAM" id="MobiDB-lite"/>
    </source>
</evidence>
<feature type="region of interest" description="Disordered" evidence="1">
    <location>
        <begin position="127"/>
        <end position="168"/>
    </location>
</feature>
<sequence length="1001" mass="109907">MEPKAAFSRLQLAAALIEYDNDDTDPTKAQRSAHDSAIFAHLRRTNLPRRPVGSRGSTDYLGVALPSETGSVGGLDSLVGDRRSRAGSVDALQNPFGRDSTYEGVPEEEEAEDMEVDLTSWGLDAFIPKDKESKNRRSKAKLDALPNPHPQLPTQGPQAQRGRRPRASARTMSMGYFDSFGEGGAFLDAKSSANPIGVRRHSIGSPLDLPAMQPSANSLPPRRPASVHALIENLPVTPPLHSIPFPTSESVRSMSPFPPEGLSYPRPSSRGSLLDHPAHGRTYSTASLGSRMMLNEEAPNPFVLRPPSPDRASRFDPKAARKRTMSNATMGTIMSPGMPEETNPFAVRPPSPSRSSRFDPKAIRARTVSNGSVGTQMLLDNDAVSSDGSHPPRPHLYSRMELMRPKVLIMPSPLQGTTPTTPSLSMQFREGFEATTDGPPLPPGARTARKSAVMSMLDPSSAAPIASNSFTPNPRQSLTLSQLTFRNTLMVDGQRDVAYTDIDTTLRRATAEGDQIEPDPDEEPLPPVAAVMTDMDNGERSKRPAGKLFGKSLIDDLESRKANMHSKRRVFTGDQRPSMMARTPMQRSSTLIDPESLQRPISQRMDSFKSQPELTRRNSTMKPLIDLNNDIPGAPRGKHLSVLPVHQGDKRSVFGVDTLWERELAKLREIEDRERQEAEERTKLEDAKRRKKKGKKRKGKHREPEAAEDPSPAPDSVPESNIPSQTESLAYILPMIEKTAARPKPPPEDEMEEDSDSSDVPLPAAARSSQMDVEAADWLAGSSDDEDRDPRRTIGSGPRYPSQPPKLVLPHRNDDESSEEDIPLVATIGRAAQRLTRADLDDESDEEKPLSTLLDKTKLKLPSLGGSLLPDTSEKGAEDDDEDNKPLGLRLPANSPNPLGSTSQDADDDRPLAFHPDQMRRTQYMMAQQQQIMIQAQAARMHQSMIFGAPSMMSSGFFGPPIPPPMMMPPQLTATPPPIPDTAKFGRVDRWRHDVAVEGEH</sequence>
<dbReference type="STRING" id="139825.A0A401GBS4"/>
<feature type="compositionally biased region" description="Basic residues" evidence="1">
    <location>
        <begin position="689"/>
        <end position="701"/>
    </location>
</feature>
<feature type="compositionally biased region" description="Polar residues" evidence="1">
    <location>
        <begin position="894"/>
        <end position="904"/>
    </location>
</feature>
<protein>
    <submittedName>
        <fullName evidence="2">Uncharacterized protein</fullName>
    </submittedName>
</protein>
<dbReference type="RefSeq" id="XP_027610537.1">
    <property type="nucleotide sequence ID" value="XM_027754736.1"/>
</dbReference>
<name>A0A401GBS4_9APHY</name>
<feature type="compositionally biased region" description="Low complexity" evidence="1">
    <location>
        <begin position="850"/>
        <end position="870"/>
    </location>
</feature>
<proteinExistence type="predicted"/>
<dbReference type="EMBL" id="BFAD01000002">
    <property type="protein sequence ID" value="GBE79624.1"/>
    <property type="molecule type" value="Genomic_DNA"/>
</dbReference>
<dbReference type="AlphaFoldDB" id="A0A401GBS4"/>
<feature type="region of interest" description="Disordered" evidence="1">
    <location>
        <begin position="90"/>
        <end position="113"/>
    </location>
</feature>
<feature type="region of interest" description="Disordered" evidence="1">
    <location>
        <begin position="300"/>
        <end position="358"/>
    </location>
</feature>
<dbReference type="OrthoDB" id="2564267at2759"/>
<organism evidence="2 3">
    <name type="scientific">Sparassis crispa</name>
    <dbReference type="NCBI Taxonomy" id="139825"/>
    <lineage>
        <taxon>Eukaryota</taxon>
        <taxon>Fungi</taxon>
        <taxon>Dikarya</taxon>
        <taxon>Basidiomycota</taxon>
        <taxon>Agaricomycotina</taxon>
        <taxon>Agaricomycetes</taxon>
        <taxon>Polyporales</taxon>
        <taxon>Sparassidaceae</taxon>
        <taxon>Sparassis</taxon>
    </lineage>
</organism>
<accession>A0A401GBS4</accession>